<dbReference type="PANTHER" id="PTHR33799">
    <property type="entry name" value="PTS PERMEASE-RELATED-RELATED"/>
    <property type="match status" value="1"/>
</dbReference>
<dbReference type="PANTHER" id="PTHR33799:SF1">
    <property type="entry name" value="PTS SYSTEM MANNOSE-SPECIFIC EIIAB COMPONENT-RELATED"/>
    <property type="match status" value="1"/>
</dbReference>
<dbReference type="Pfam" id="PF03610">
    <property type="entry name" value="EIIA-man"/>
    <property type="match status" value="1"/>
</dbReference>
<protein>
    <submittedName>
        <fullName evidence="7">PTS sugar transporter subunit IIA</fullName>
    </submittedName>
</protein>
<keyword evidence="8" id="KW-1185">Reference proteome</keyword>
<evidence type="ECO:0000313" key="8">
    <source>
        <dbReference type="Proteomes" id="UP000774130"/>
    </source>
</evidence>
<dbReference type="InterPro" id="IPR033887">
    <property type="entry name" value="PTS_IIA_man"/>
</dbReference>
<evidence type="ECO:0000259" key="6">
    <source>
        <dbReference type="PROSITE" id="PS51096"/>
    </source>
</evidence>
<reference evidence="7 8" key="1">
    <citation type="submission" date="2021-06" db="EMBL/GenBank/DDBJ databases">
        <title>Enterococcus alishanensis sp. nov., a novel lactic acid bacterium isolated from fresh coffee beans.</title>
        <authorList>
            <person name="Chen Y.-S."/>
        </authorList>
    </citation>
    <scope>NUCLEOTIDE SEQUENCE [LARGE SCALE GENOMIC DNA]</scope>
    <source>
        <strain evidence="7 8">ALS3</strain>
    </source>
</reference>
<dbReference type="InterPro" id="IPR004701">
    <property type="entry name" value="PTS_EIIA_man-typ"/>
</dbReference>
<organism evidence="7 8">
    <name type="scientific">Enterococcus alishanensis</name>
    <dbReference type="NCBI Taxonomy" id="1303817"/>
    <lineage>
        <taxon>Bacteria</taxon>
        <taxon>Bacillati</taxon>
        <taxon>Bacillota</taxon>
        <taxon>Bacilli</taxon>
        <taxon>Lactobacillales</taxon>
        <taxon>Enterococcaceae</taxon>
        <taxon>Enterococcus</taxon>
    </lineage>
</organism>
<dbReference type="InterPro" id="IPR051471">
    <property type="entry name" value="Bacterial_PTS_sugar_comp"/>
</dbReference>
<proteinExistence type="predicted"/>
<accession>A0ABS6TGP8</accession>
<evidence type="ECO:0000256" key="1">
    <source>
        <dbReference type="ARBA" id="ARBA00004496"/>
    </source>
</evidence>
<dbReference type="EMBL" id="JAHUZB010000007">
    <property type="protein sequence ID" value="MBV7392066.1"/>
    <property type="molecule type" value="Genomic_DNA"/>
</dbReference>
<evidence type="ECO:0000313" key="7">
    <source>
        <dbReference type="EMBL" id="MBV7392066.1"/>
    </source>
</evidence>
<name>A0ABS6TGP8_9ENTE</name>
<dbReference type="PROSITE" id="PS51096">
    <property type="entry name" value="PTS_EIIA_TYPE_4"/>
    <property type="match status" value="1"/>
</dbReference>
<dbReference type="CDD" id="cd00006">
    <property type="entry name" value="PTS_IIA_man"/>
    <property type="match status" value="1"/>
</dbReference>
<dbReference type="RefSeq" id="WP_218327278.1">
    <property type="nucleotide sequence ID" value="NZ_JAHUZB010000007.1"/>
</dbReference>
<sequence length="139" mass="15537">MERKILIATHGEMAKGLQSSLNVLAGKGESIEVINAYMTDTDYTPEIIQFIETINEEDQAIIFTDLYGGSVNQKVVTEVLQAKRNNIFIVSNANLAIILSLMFLAEDQVITDEIIEDAIKESQVQLVKINQTQEEDSIF</sequence>
<evidence type="ECO:0000256" key="2">
    <source>
        <dbReference type="ARBA" id="ARBA00022448"/>
    </source>
</evidence>
<comment type="caution">
    <text evidence="7">The sequence shown here is derived from an EMBL/GenBank/DDBJ whole genome shotgun (WGS) entry which is preliminary data.</text>
</comment>
<feature type="domain" description="PTS EIIA type-4" evidence="6">
    <location>
        <begin position="2"/>
        <end position="127"/>
    </location>
</feature>
<keyword evidence="2" id="KW-0813">Transport</keyword>
<evidence type="ECO:0000256" key="4">
    <source>
        <dbReference type="ARBA" id="ARBA00022597"/>
    </source>
</evidence>
<keyword evidence="4 7" id="KW-0762">Sugar transport</keyword>
<evidence type="ECO:0000256" key="3">
    <source>
        <dbReference type="ARBA" id="ARBA00022490"/>
    </source>
</evidence>
<keyword evidence="5" id="KW-0598">Phosphotransferase system</keyword>
<comment type="subcellular location">
    <subcellularLocation>
        <location evidence="1">Cytoplasm</location>
    </subcellularLocation>
</comment>
<dbReference type="Proteomes" id="UP000774130">
    <property type="component" value="Unassembled WGS sequence"/>
</dbReference>
<evidence type="ECO:0000256" key="5">
    <source>
        <dbReference type="ARBA" id="ARBA00022683"/>
    </source>
</evidence>
<gene>
    <name evidence="7" type="ORF">KUA55_15395</name>
</gene>
<keyword evidence="3" id="KW-0963">Cytoplasm</keyword>